<dbReference type="EMBL" id="JADBGQ010000002">
    <property type="protein sequence ID" value="KAG5410616.1"/>
    <property type="molecule type" value="Genomic_DNA"/>
</dbReference>
<dbReference type="Proteomes" id="UP000823674">
    <property type="component" value="Chromosome A02"/>
</dbReference>
<feature type="non-terminal residue" evidence="1">
    <location>
        <position position="1"/>
    </location>
</feature>
<keyword evidence="2" id="KW-1185">Reference proteome</keyword>
<name>A0ABQ7NKE5_BRACM</name>
<reference evidence="1 2" key="1">
    <citation type="submission" date="2021-03" db="EMBL/GenBank/DDBJ databases">
        <authorList>
            <person name="King G.J."/>
            <person name="Bancroft I."/>
            <person name="Baten A."/>
            <person name="Bloomfield J."/>
            <person name="Borpatragohain P."/>
            <person name="He Z."/>
            <person name="Irish N."/>
            <person name="Irwin J."/>
            <person name="Liu K."/>
            <person name="Mauleon R.P."/>
            <person name="Moore J."/>
            <person name="Morris R."/>
            <person name="Ostergaard L."/>
            <person name="Wang B."/>
            <person name="Wells R."/>
        </authorList>
    </citation>
    <scope>NUCLEOTIDE SEQUENCE [LARGE SCALE GENOMIC DNA]</scope>
    <source>
        <strain evidence="1">R-o-18</strain>
        <tissue evidence="1">Leaf</tissue>
    </source>
</reference>
<comment type="caution">
    <text evidence="1">The sequence shown here is derived from an EMBL/GenBank/DDBJ whole genome shotgun (WGS) entry which is preliminary data.</text>
</comment>
<evidence type="ECO:0000313" key="1">
    <source>
        <dbReference type="EMBL" id="KAG5410616.1"/>
    </source>
</evidence>
<accession>A0ABQ7NKE5</accession>
<evidence type="ECO:0000313" key="2">
    <source>
        <dbReference type="Proteomes" id="UP000823674"/>
    </source>
</evidence>
<gene>
    <name evidence="1" type="primary">A02g506480.1_BraROA</name>
    <name evidence="1" type="ORF">IGI04_006935</name>
</gene>
<proteinExistence type="predicted"/>
<sequence>IFPTLPPLSCLPSGLLSHTGFSLACLSLLPDLSHGGCRRSLTEEAPRRDFSDDKHGLTSSDLCCLLPEVAPPKFTIQSDDKHVSVDVRSSKVCGIGLLNNKAQHVFHPFERDNSDVAMITTWVMVLLKLPRLLFEEIEHAKSG</sequence>
<organism evidence="1 2">
    <name type="scientific">Brassica rapa subsp. trilocularis</name>
    <dbReference type="NCBI Taxonomy" id="1813537"/>
    <lineage>
        <taxon>Eukaryota</taxon>
        <taxon>Viridiplantae</taxon>
        <taxon>Streptophyta</taxon>
        <taxon>Embryophyta</taxon>
        <taxon>Tracheophyta</taxon>
        <taxon>Spermatophyta</taxon>
        <taxon>Magnoliopsida</taxon>
        <taxon>eudicotyledons</taxon>
        <taxon>Gunneridae</taxon>
        <taxon>Pentapetalae</taxon>
        <taxon>rosids</taxon>
        <taxon>malvids</taxon>
        <taxon>Brassicales</taxon>
        <taxon>Brassicaceae</taxon>
        <taxon>Brassiceae</taxon>
        <taxon>Brassica</taxon>
    </lineage>
</organism>
<protein>
    <submittedName>
        <fullName evidence="1">Uncharacterized protein</fullName>
    </submittedName>
</protein>